<evidence type="ECO:0000256" key="3">
    <source>
        <dbReference type="ARBA" id="ARBA00022525"/>
    </source>
</evidence>
<keyword evidence="3" id="KW-0964">Secreted</keyword>
<dbReference type="GO" id="GO:0036094">
    <property type="term" value="F:small molecule binding"/>
    <property type="evidence" value="ECO:0007669"/>
    <property type="project" value="InterPro"/>
</dbReference>
<dbReference type="AlphaFoldDB" id="A6JTH8"/>
<evidence type="ECO:0000256" key="4">
    <source>
        <dbReference type="ARBA" id="ARBA00022729"/>
    </source>
</evidence>
<comment type="subcellular location">
    <subcellularLocation>
        <location evidence="1">Secreted</location>
    </subcellularLocation>
</comment>
<evidence type="ECO:0000256" key="5">
    <source>
        <dbReference type="SAM" id="SignalP"/>
    </source>
</evidence>
<dbReference type="SMR" id="A6JTH8"/>
<organism evidence="7">
    <name type="scientific">Rattus norvegicus</name>
    <name type="common">Rat</name>
    <dbReference type="NCBI Taxonomy" id="10116"/>
    <lineage>
        <taxon>Eukaryota</taxon>
        <taxon>Metazoa</taxon>
        <taxon>Chordata</taxon>
        <taxon>Craniata</taxon>
        <taxon>Vertebrata</taxon>
        <taxon>Euteleostomi</taxon>
        <taxon>Mammalia</taxon>
        <taxon>Eutheria</taxon>
        <taxon>Euarchontoglires</taxon>
        <taxon>Glires</taxon>
        <taxon>Rodentia</taxon>
        <taxon>Myomorpha</taxon>
        <taxon>Muroidea</taxon>
        <taxon>Muridae</taxon>
        <taxon>Murinae</taxon>
        <taxon>Rattus</taxon>
    </lineage>
</organism>
<dbReference type="InterPro" id="IPR002450">
    <property type="entry name" value="von_Ebner_gland"/>
</dbReference>
<dbReference type="AGR" id="RGD:1596705"/>
<comment type="similarity">
    <text evidence="2">Belongs to the calycin superfamily. Lipocalin family.</text>
</comment>
<dbReference type="CTD" id="681385"/>
<keyword evidence="4 5" id="KW-0732">Signal</keyword>
<reference evidence="7" key="1">
    <citation type="journal article" date="2005" name="Genome Res.">
        <title>Gene and alternative splicing annotation with AIR.</title>
        <authorList>
            <person name="Florea L."/>
            <person name="Di Francesco V."/>
            <person name="Miller J."/>
            <person name="Turner R."/>
            <person name="Yao A."/>
            <person name="Harris M."/>
            <person name="Walenz B."/>
            <person name="Mobarry C."/>
            <person name="Merkulov G.V."/>
            <person name="Charlab R."/>
            <person name="Dew I."/>
            <person name="Deng Z."/>
            <person name="Istrail S."/>
            <person name="Li P."/>
            <person name="Sutton G."/>
        </authorList>
    </citation>
    <scope>NUCLEOTIDE SEQUENCE</scope>
    <source>
        <strain evidence="7">BN</strain>
    </source>
</reference>
<protein>
    <submittedName>
        <fullName evidence="7">RCG64269</fullName>
    </submittedName>
</protein>
<gene>
    <name evidence="8" type="primary">Lcn4l2</name>
    <name evidence="8" type="synonym">LOC681385</name>
    <name evidence="7" type="ORF">rCG_64269</name>
</gene>
<dbReference type="InterPro" id="IPR000566">
    <property type="entry name" value="Lipocln_cytosolic_FA-bd_dom"/>
</dbReference>
<evidence type="ECO:0000256" key="2">
    <source>
        <dbReference type="ARBA" id="ARBA00006889"/>
    </source>
</evidence>
<dbReference type="RGD" id="1596705">
    <property type="gene designation" value="Lcn4l2"/>
</dbReference>
<dbReference type="SUPFAM" id="SSF50814">
    <property type="entry name" value="Lipocalins"/>
    <property type="match status" value="1"/>
</dbReference>
<evidence type="ECO:0000313" key="7">
    <source>
        <dbReference type="EMBL" id="EDL93469.1"/>
    </source>
</evidence>
<dbReference type="GeneID" id="681385"/>
<dbReference type="GO" id="GO:0005576">
    <property type="term" value="C:extracellular region"/>
    <property type="evidence" value="ECO:0007669"/>
    <property type="project" value="UniProtKB-SubCell"/>
</dbReference>
<reference evidence="7" key="2">
    <citation type="submission" date="2005-09" db="EMBL/GenBank/DDBJ databases">
        <authorList>
            <person name="Mural R.J."/>
            <person name="Li P.W."/>
            <person name="Adams M.D."/>
            <person name="Amanatides P.G."/>
            <person name="Baden-Tillson H."/>
            <person name="Barnstead M."/>
            <person name="Chin S.H."/>
            <person name="Dew I."/>
            <person name="Evans C.A."/>
            <person name="Ferriera S."/>
            <person name="Flanigan M."/>
            <person name="Fosler C."/>
            <person name="Glodek A."/>
            <person name="Gu Z."/>
            <person name="Holt R.A."/>
            <person name="Jennings D."/>
            <person name="Kraft C.L."/>
            <person name="Lu F."/>
            <person name="Nguyen T."/>
            <person name="Nusskern D.R."/>
            <person name="Pfannkoch C.M."/>
            <person name="Sitter C."/>
            <person name="Sutton G.G."/>
            <person name="Venter J.C."/>
            <person name="Wang Z."/>
            <person name="Woodage T."/>
            <person name="Zheng X.H."/>
            <person name="Zhong F."/>
        </authorList>
    </citation>
    <scope>NUCLEOTIDE SEQUENCE</scope>
    <source>
        <strain evidence="7">BN</strain>
    </source>
</reference>
<dbReference type="RefSeq" id="NP_001418673.1">
    <property type="nucleotide sequence ID" value="NM_001431744.1"/>
</dbReference>
<dbReference type="InterPro" id="IPR012674">
    <property type="entry name" value="Calycin"/>
</dbReference>
<dbReference type="CDD" id="cd19414">
    <property type="entry name" value="lipocalin_1_3_4_13-like"/>
    <property type="match status" value="1"/>
</dbReference>
<accession>A6JTH8</accession>
<sequence>MKYLLLTVLLFGLLAILQAQDDLPFLSDEKKLSGIWFLKATVSQRRQTGEQTVVAFPHSLTCPEEGILEIRNTFMSGGQCIKILLRMQKTEEPGQYSNFFRHNLFYIYELPVKDHYIFYMESIPFEKKFQEGHLIGKCPKENLEALEEFKEFIQRKGLLQENIIVPEQRERCVPIHDGAHKNHKC</sequence>
<dbReference type="Proteomes" id="UP000234681">
    <property type="component" value="Chromosome 3"/>
</dbReference>
<evidence type="ECO:0000256" key="1">
    <source>
        <dbReference type="ARBA" id="ARBA00004613"/>
    </source>
</evidence>
<dbReference type="OMA" id="YMESIPF"/>
<feature type="chain" id="PRO_5039946120" evidence="5">
    <location>
        <begin position="20"/>
        <end position="185"/>
    </location>
</feature>
<dbReference type="PANTHER" id="PTHR11430:SF5">
    <property type="entry name" value="VOMERONASAL SECRETORY PROTEIN 2"/>
    <property type="match status" value="1"/>
</dbReference>
<evidence type="ECO:0000313" key="8">
    <source>
        <dbReference type="RGD" id="1596705"/>
    </source>
</evidence>
<proteinExistence type="inferred from homology"/>
<dbReference type="InterPro" id="IPR002345">
    <property type="entry name" value="Lipocalin"/>
</dbReference>
<dbReference type="KEGG" id="rno:681385"/>
<evidence type="ECO:0000259" key="6">
    <source>
        <dbReference type="Pfam" id="PF00061"/>
    </source>
</evidence>
<dbReference type="EMBL" id="CH474001">
    <property type="protein sequence ID" value="EDL93469.1"/>
    <property type="molecule type" value="Genomic_DNA"/>
</dbReference>
<name>A6JTH8_RAT</name>
<dbReference type="Gene3D" id="2.40.128.20">
    <property type="match status" value="1"/>
</dbReference>
<dbReference type="OrthoDB" id="9622591at2759"/>
<dbReference type="PRINTS" id="PR01175">
    <property type="entry name" value="VNEBNERGLAND"/>
</dbReference>
<dbReference type="PANTHER" id="PTHR11430">
    <property type="entry name" value="LIPOCALIN"/>
    <property type="match status" value="1"/>
</dbReference>
<dbReference type="Pfam" id="PF00061">
    <property type="entry name" value="Lipocalin"/>
    <property type="match status" value="1"/>
</dbReference>
<feature type="domain" description="Lipocalin/cytosolic fatty-acid binding" evidence="6">
    <location>
        <begin position="33"/>
        <end position="170"/>
    </location>
</feature>
<feature type="signal peptide" evidence="5">
    <location>
        <begin position="1"/>
        <end position="19"/>
    </location>
</feature>